<evidence type="ECO:0008006" key="2">
    <source>
        <dbReference type="Google" id="ProtNLM"/>
    </source>
</evidence>
<dbReference type="Gene3D" id="3.90.550.10">
    <property type="entry name" value="Spore Coat Polysaccharide Biosynthesis Protein SpsA, Chain A"/>
    <property type="match status" value="1"/>
</dbReference>
<reference evidence="1" key="1">
    <citation type="submission" date="2014-09" db="EMBL/GenBank/DDBJ databases">
        <authorList>
            <person name="Probst J Alexander"/>
        </authorList>
    </citation>
    <scope>NUCLEOTIDE SEQUENCE</scope>
</reference>
<evidence type="ECO:0000313" key="1">
    <source>
        <dbReference type="EMBL" id="CEG13842.1"/>
    </source>
</evidence>
<dbReference type="SUPFAM" id="SSF53448">
    <property type="entry name" value="Nucleotide-diphospho-sugar transferases"/>
    <property type="match status" value="1"/>
</dbReference>
<sequence>MDFNDGKFFTKKVVNLKDYAEKNIMPVYNFCTEFDKNYLYKGLSLYYSLKDFLKDDFILWILCFDNLTYEILSKLNEKQIKLIKLEEFENEYLKRVKKERTFTEYAWTCTSNLILFLLKNKNVDSITYLDADIYFFDSPKLIFDEIGDSSLAIIEHNFSENRKHFEKVAGKFNVSIVYAKKNEDGIRAIKWWADKVIEWCYDRYEDGKFGDQKYLDEFSNLFPYVYVIENKGINVSPWNMSSYPIEKKDDKIYVNGQPLIFFHFHRFYILNDEKYMPASRYYIPKKTRQYIYELYWERIKSTMNLVKEIYPNFNYGTKKLNKTQLIVEALFRFKAFENLYLFLSKLKHVALHSAHNL</sequence>
<gene>
    <name evidence="1" type="ORF">MSIBF_A580006</name>
</gene>
<dbReference type="EMBL" id="CCXY01000422">
    <property type="protein sequence ID" value="CEG13842.1"/>
    <property type="molecule type" value="Genomic_DNA"/>
</dbReference>
<name>A0A098ECY1_9ZZZZ</name>
<protein>
    <recommendedName>
        <fullName evidence="2">Glycosyl transferase</fullName>
    </recommendedName>
</protein>
<proteinExistence type="predicted"/>
<organism evidence="1">
    <name type="scientific">groundwater metagenome</name>
    <dbReference type="NCBI Taxonomy" id="717931"/>
    <lineage>
        <taxon>unclassified sequences</taxon>
        <taxon>metagenomes</taxon>
        <taxon>ecological metagenomes</taxon>
    </lineage>
</organism>
<accession>A0A098ECY1</accession>
<dbReference type="AlphaFoldDB" id="A0A098ECY1"/>
<dbReference type="InterPro" id="IPR029044">
    <property type="entry name" value="Nucleotide-diphossugar_trans"/>
</dbReference>